<keyword evidence="5" id="KW-1185">Reference proteome</keyword>
<sequence length="248" mass="26901">MTDPLYLSAILGLGLMLKIAGFAVRDELVLRVLVAVGISCDALFYALRPEPILQSVLANLSLVTVNVILILLILIERTTWRMSAEDRALLRHFPTLTPGQFRRIARIMERETVGRDTPLALEGKPVENLMLVFSDRIEISKQGRSFPIGGPAFVGEIAFLTGNPSSADVRLPEGGTVIRLPIEPLTAMMARKPALNNAMVALFGQELARKVADSVPMDRAAQTRSVVGQGPTHDTIPAIDPESQPGTS</sequence>
<evidence type="ECO:0000313" key="5">
    <source>
        <dbReference type="Proteomes" id="UP001499910"/>
    </source>
</evidence>
<dbReference type="RefSeq" id="WP_259552408.1">
    <property type="nucleotide sequence ID" value="NZ_BAABHW010000005.1"/>
</dbReference>
<keyword evidence="2" id="KW-1133">Transmembrane helix</keyword>
<dbReference type="PROSITE" id="PS50042">
    <property type="entry name" value="CNMP_BINDING_3"/>
    <property type="match status" value="1"/>
</dbReference>
<dbReference type="InterPro" id="IPR000595">
    <property type="entry name" value="cNMP-bd_dom"/>
</dbReference>
<dbReference type="Proteomes" id="UP001499910">
    <property type="component" value="Unassembled WGS sequence"/>
</dbReference>
<feature type="transmembrane region" description="Helical" evidence="2">
    <location>
        <begin position="6"/>
        <end position="23"/>
    </location>
</feature>
<keyword evidence="2" id="KW-0812">Transmembrane</keyword>
<evidence type="ECO:0000259" key="3">
    <source>
        <dbReference type="PROSITE" id="PS50042"/>
    </source>
</evidence>
<gene>
    <name evidence="4" type="ORF">GCM10023209_31180</name>
</gene>
<evidence type="ECO:0000256" key="1">
    <source>
        <dbReference type="SAM" id="MobiDB-lite"/>
    </source>
</evidence>
<reference evidence="5" key="1">
    <citation type="journal article" date="2019" name="Int. J. Syst. Evol. Microbiol.">
        <title>The Global Catalogue of Microorganisms (GCM) 10K type strain sequencing project: providing services to taxonomists for standard genome sequencing and annotation.</title>
        <authorList>
            <consortium name="The Broad Institute Genomics Platform"/>
            <consortium name="The Broad Institute Genome Sequencing Center for Infectious Disease"/>
            <person name="Wu L."/>
            <person name="Ma J."/>
        </authorList>
    </citation>
    <scope>NUCLEOTIDE SEQUENCE [LARGE SCALE GENOMIC DNA]</scope>
    <source>
        <strain evidence="5">JCM 18015</strain>
    </source>
</reference>
<proteinExistence type="predicted"/>
<organism evidence="4 5">
    <name type="scientific">[Roseibacterium] beibuensis</name>
    <dbReference type="NCBI Taxonomy" id="1193142"/>
    <lineage>
        <taxon>Bacteria</taxon>
        <taxon>Pseudomonadati</taxon>
        <taxon>Pseudomonadota</taxon>
        <taxon>Alphaproteobacteria</taxon>
        <taxon>Rhodobacterales</taxon>
        <taxon>Roseobacteraceae</taxon>
        <taxon>Roseicyclus</taxon>
    </lineage>
</organism>
<evidence type="ECO:0000256" key="2">
    <source>
        <dbReference type="SAM" id="Phobius"/>
    </source>
</evidence>
<evidence type="ECO:0000313" key="4">
    <source>
        <dbReference type="EMBL" id="GAA5079211.1"/>
    </source>
</evidence>
<dbReference type="InterPro" id="IPR014710">
    <property type="entry name" value="RmlC-like_jellyroll"/>
</dbReference>
<comment type="caution">
    <text evidence="4">The sequence shown here is derived from an EMBL/GenBank/DDBJ whole genome shotgun (WGS) entry which is preliminary data.</text>
</comment>
<feature type="domain" description="Cyclic nucleotide-binding" evidence="3">
    <location>
        <begin position="92"/>
        <end position="206"/>
    </location>
</feature>
<feature type="region of interest" description="Disordered" evidence="1">
    <location>
        <begin position="220"/>
        <end position="248"/>
    </location>
</feature>
<accession>A0ABP9LIF7</accession>
<dbReference type="InterPro" id="IPR018490">
    <property type="entry name" value="cNMP-bd_dom_sf"/>
</dbReference>
<keyword evidence="2" id="KW-0472">Membrane</keyword>
<name>A0ABP9LIF7_9RHOB</name>
<protein>
    <recommendedName>
        <fullName evidence="3">Cyclic nucleotide-binding domain-containing protein</fullName>
    </recommendedName>
</protein>
<dbReference type="CDD" id="cd00038">
    <property type="entry name" value="CAP_ED"/>
    <property type="match status" value="1"/>
</dbReference>
<dbReference type="EMBL" id="BAABHW010000005">
    <property type="protein sequence ID" value="GAA5079211.1"/>
    <property type="molecule type" value="Genomic_DNA"/>
</dbReference>
<feature type="transmembrane region" description="Helical" evidence="2">
    <location>
        <begin position="28"/>
        <end position="46"/>
    </location>
</feature>
<feature type="transmembrane region" description="Helical" evidence="2">
    <location>
        <begin position="52"/>
        <end position="75"/>
    </location>
</feature>
<dbReference type="SUPFAM" id="SSF51206">
    <property type="entry name" value="cAMP-binding domain-like"/>
    <property type="match status" value="1"/>
</dbReference>
<dbReference type="Gene3D" id="2.60.120.10">
    <property type="entry name" value="Jelly Rolls"/>
    <property type="match status" value="1"/>
</dbReference>